<dbReference type="HOGENOM" id="CLU_194237_0_0_2"/>
<dbReference type="KEGG" id="mby:MSBRM_1592"/>
<reference evidence="1 2" key="1">
    <citation type="submission" date="2014-07" db="EMBL/GenBank/DDBJ databases">
        <title>Methanogenic archaea and the global carbon cycle.</title>
        <authorList>
            <person name="Henriksen J.R."/>
            <person name="Luke J."/>
            <person name="Reinhart S."/>
            <person name="Benedict M.N."/>
            <person name="Youngblut N.D."/>
            <person name="Metcalf M.E."/>
            <person name="Whitaker R.J."/>
            <person name="Metcalf W.W."/>
        </authorList>
    </citation>
    <scope>NUCLEOTIDE SEQUENCE [LARGE SCALE GENOMIC DNA]</scope>
    <source>
        <strain evidence="1 2">MS</strain>
    </source>
</reference>
<dbReference type="RefSeq" id="WP_162488867.1">
    <property type="nucleotide sequence ID" value="NZ_CP009528.1"/>
</dbReference>
<dbReference type="PATRIC" id="fig|1434108.4.peg.1993"/>
<protein>
    <submittedName>
        <fullName evidence="1">Mobile element protein</fullName>
    </submittedName>
</protein>
<name>A0A0E3QU56_METBA</name>
<dbReference type="AlphaFoldDB" id="A0A0E3QU56"/>
<organism evidence="1 2">
    <name type="scientific">Methanosarcina barkeri MS</name>
    <dbReference type="NCBI Taxonomy" id="1434108"/>
    <lineage>
        <taxon>Archaea</taxon>
        <taxon>Methanobacteriati</taxon>
        <taxon>Methanobacteriota</taxon>
        <taxon>Stenosarchaea group</taxon>
        <taxon>Methanomicrobia</taxon>
        <taxon>Methanosarcinales</taxon>
        <taxon>Methanosarcinaceae</taxon>
        <taxon>Methanosarcina</taxon>
    </lineage>
</organism>
<gene>
    <name evidence="1" type="ORF">MSBRM_1592</name>
</gene>
<evidence type="ECO:0000313" key="1">
    <source>
        <dbReference type="EMBL" id="AKB54590.1"/>
    </source>
</evidence>
<accession>A0A0E3QU56</accession>
<dbReference type="Proteomes" id="UP000033033">
    <property type="component" value="Chromosome"/>
</dbReference>
<proteinExistence type="predicted"/>
<dbReference type="EMBL" id="CP009528">
    <property type="protein sequence ID" value="AKB54590.1"/>
    <property type="molecule type" value="Genomic_DNA"/>
</dbReference>
<sequence>MLVTTRSLDHHGIVSGIYDELEIGMLMREITEVKVEIDSKVITKIANMDEVKDKIIG</sequence>
<dbReference type="GeneID" id="60340016"/>
<evidence type="ECO:0000313" key="2">
    <source>
        <dbReference type="Proteomes" id="UP000033033"/>
    </source>
</evidence>
<keyword evidence="2" id="KW-1185">Reference proteome</keyword>